<comment type="caution">
    <text evidence="2">The sequence shown here is derived from an EMBL/GenBank/DDBJ whole genome shotgun (WGS) entry which is preliminary data.</text>
</comment>
<evidence type="ECO:0000313" key="2">
    <source>
        <dbReference type="EMBL" id="GIF94288.1"/>
    </source>
</evidence>
<dbReference type="PANTHER" id="PTHR43433:SF5">
    <property type="entry name" value="AB HYDROLASE-1 DOMAIN-CONTAINING PROTEIN"/>
    <property type="match status" value="1"/>
</dbReference>
<accession>A0A8J3NVT7</accession>
<dbReference type="InterPro" id="IPR050471">
    <property type="entry name" value="AB_hydrolase"/>
</dbReference>
<dbReference type="Proteomes" id="UP000619293">
    <property type="component" value="Unassembled WGS sequence"/>
</dbReference>
<proteinExistence type="predicted"/>
<dbReference type="InterPro" id="IPR029058">
    <property type="entry name" value="AB_hydrolase_fold"/>
</dbReference>
<dbReference type="GO" id="GO:0016787">
    <property type="term" value="F:hydrolase activity"/>
    <property type="evidence" value="ECO:0007669"/>
    <property type="project" value="UniProtKB-KW"/>
</dbReference>
<sequence>MSARQVEANGLSLWTDSFGDPGDPAILLVMAAYWQAIAWPEQFCERLADNGFFVIRYDHRDTGLSSVVDYEQHPYTLADMADDAIGVLDAYGIARAHLVGASMGGMIVQECLLAHPDRISAATSMMSTPLSHSYASGTSGENLPGPDQTAWKAFETVPGPGKNPTHDEYVDGWTDFSCGVAGSATPFDEQYVRGMHSDSYRRATQPAAVWNHLQATAATPDRTDRLPGVRTPTLVIHGTEDHVIPVQHGHATAELIPGAQLVVIEGLGHQFDPAALDLVTPSLLHHATAEK</sequence>
<dbReference type="InterPro" id="IPR000073">
    <property type="entry name" value="AB_hydrolase_1"/>
</dbReference>
<gene>
    <name evidence="2" type="ORF">Cch02nite_77320</name>
</gene>
<reference evidence="2 3" key="1">
    <citation type="submission" date="2021-01" db="EMBL/GenBank/DDBJ databases">
        <title>Whole genome shotgun sequence of Catellatospora chokoriensis NBRC 107358.</title>
        <authorList>
            <person name="Komaki H."/>
            <person name="Tamura T."/>
        </authorList>
    </citation>
    <scope>NUCLEOTIDE SEQUENCE [LARGE SCALE GENOMIC DNA]</scope>
    <source>
        <strain evidence="2 3">NBRC 107358</strain>
    </source>
</reference>
<evidence type="ECO:0000259" key="1">
    <source>
        <dbReference type="Pfam" id="PF00561"/>
    </source>
</evidence>
<dbReference type="EMBL" id="BONG01000089">
    <property type="protein sequence ID" value="GIF94288.1"/>
    <property type="molecule type" value="Genomic_DNA"/>
</dbReference>
<dbReference type="AlphaFoldDB" id="A0A8J3NVT7"/>
<keyword evidence="2" id="KW-0378">Hydrolase</keyword>
<dbReference type="Pfam" id="PF00561">
    <property type="entry name" value="Abhydrolase_1"/>
    <property type="match status" value="1"/>
</dbReference>
<evidence type="ECO:0000313" key="3">
    <source>
        <dbReference type="Proteomes" id="UP000619293"/>
    </source>
</evidence>
<name>A0A8J3NVT7_9ACTN</name>
<protein>
    <submittedName>
        <fullName evidence="2">Alpha/beta hydrolase</fullName>
    </submittedName>
</protein>
<dbReference type="SUPFAM" id="SSF53474">
    <property type="entry name" value="alpha/beta-Hydrolases"/>
    <property type="match status" value="1"/>
</dbReference>
<dbReference type="PANTHER" id="PTHR43433">
    <property type="entry name" value="HYDROLASE, ALPHA/BETA FOLD FAMILY PROTEIN"/>
    <property type="match status" value="1"/>
</dbReference>
<keyword evidence="3" id="KW-1185">Reference proteome</keyword>
<feature type="domain" description="AB hydrolase-1" evidence="1">
    <location>
        <begin position="39"/>
        <end position="269"/>
    </location>
</feature>
<dbReference type="RefSeq" id="WP_191837494.1">
    <property type="nucleotide sequence ID" value="NZ_BAAALB010000001.1"/>
</dbReference>
<organism evidence="2 3">
    <name type="scientific">Catellatospora chokoriensis</name>
    <dbReference type="NCBI Taxonomy" id="310353"/>
    <lineage>
        <taxon>Bacteria</taxon>
        <taxon>Bacillati</taxon>
        <taxon>Actinomycetota</taxon>
        <taxon>Actinomycetes</taxon>
        <taxon>Micromonosporales</taxon>
        <taxon>Micromonosporaceae</taxon>
        <taxon>Catellatospora</taxon>
    </lineage>
</organism>
<dbReference type="Gene3D" id="3.40.50.1820">
    <property type="entry name" value="alpha/beta hydrolase"/>
    <property type="match status" value="1"/>
</dbReference>